<dbReference type="CDD" id="cd00038">
    <property type="entry name" value="CAP_ED"/>
    <property type="match status" value="1"/>
</dbReference>
<comment type="subcellular location">
    <subcellularLocation>
        <location evidence="1">Membrane</location>
        <topology evidence="1">Multi-pass membrane protein</topology>
    </subcellularLocation>
</comment>
<dbReference type="Gene3D" id="2.60.120.10">
    <property type="entry name" value="Jelly Rolls"/>
    <property type="match status" value="1"/>
</dbReference>
<keyword evidence="6 10" id="KW-0472">Membrane</keyword>
<feature type="compositionally biased region" description="Acidic residues" evidence="9">
    <location>
        <begin position="316"/>
        <end position="334"/>
    </location>
</feature>
<dbReference type="Pfam" id="PF00027">
    <property type="entry name" value="cNMP_binding"/>
    <property type="match status" value="1"/>
</dbReference>
<dbReference type="InterPro" id="IPR050866">
    <property type="entry name" value="CNG_cation_channel"/>
</dbReference>
<evidence type="ECO:0000256" key="10">
    <source>
        <dbReference type="SAM" id="Phobius"/>
    </source>
</evidence>
<feature type="transmembrane region" description="Helical" evidence="10">
    <location>
        <begin position="122"/>
        <end position="149"/>
    </location>
</feature>
<feature type="domain" description="Cyclic nucleotide-binding" evidence="11">
    <location>
        <begin position="398"/>
        <end position="456"/>
    </location>
</feature>
<keyword evidence="2" id="KW-0813">Transport</keyword>
<evidence type="ECO:0000256" key="7">
    <source>
        <dbReference type="ARBA" id="ARBA00023286"/>
    </source>
</evidence>
<feature type="transmembrane region" description="Helical" evidence="10">
    <location>
        <begin position="58"/>
        <end position="82"/>
    </location>
</feature>
<evidence type="ECO:0000256" key="8">
    <source>
        <dbReference type="ARBA" id="ARBA00023303"/>
    </source>
</evidence>
<keyword evidence="7" id="KW-1071">Ligand-gated ion channel</keyword>
<evidence type="ECO:0000256" key="5">
    <source>
        <dbReference type="ARBA" id="ARBA00023065"/>
    </source>
</evidence>
<evidence type="ECO:0000256" key="3">
    <source>
        <dbReference type="ARBA" id="ARBA00022692"/>
    </source>
</evidence>
<accession>A0A6A3GVW4</accession>
<dbReference type="Proteomes" id="UP000435112">
    <property type="component" value="Unassembled WGS sequence"/>
</dbReference>
<dbReference type="InterPro" id="IPR018490">
    <property type="entry name" value="cNMP-bd_dom_sf"/>
</dbReference>
<dbReference type="GO" id="GO:0005221">
    <property type="term" value="F:intracellularly cyclic nucleotide-activated monoatomic cation channel activity"/>
    <property type="evidence" value="ECO:0007669"/>
    <property type="project" value="InterPro"/>
</dbReference>
<dbReference type="GO" id="GO:0016020">
    <property type="term" value="C:membrane"/>
    <property type="evidence" value="ECO:0007669"/>
    <property type="project" value="UniProtKB-SubCell"/>
</dbReference>
<gene>
    <name evidence="12" type="ORF">PR002_g30018</name>
</gene>
<evidence type="ECO:0000256" key="6">
    <source>
        <dbReference type="ARBA" id="ARBA00023136"/>
    </source>
</evidence>
<feature type="domain" description="Cyclic nucleotide-binding" evidence="11">
    <location>
        <begin position="227"/>
        <end position="270"/>
    </location>
</feature>
<organism evidence="12 13">
    <name type="scientific">Phytophthora rubi</name>
    <dbReference type="NCBI Taxonomy" id="129364"/>
    <lineage>
        <taxon>Eukaryota</taxon>
        <taxon>Sar</taxon>
        <taxon>Stramenopiles</taxon>
        <taxon>Oomycota</taxon>
        <taxon>Peronosporomycetes</taxon>
        <taxon>Peronosporales</taxon>
        <taxon>Peronosporaceae</taxon>
        <taxon>Phytophthora</taxon>
    </lineage>
</organism>
<dbReference type="AlphaFoldDB" id="A0A6A3GVW4"/>
<sequence>MSQAVHPTSDAVRGIQITLMTLRLLRVTFLEKDMVLARMMKFANNLTEWARYSRYSHLLGIAQLMWFVLLIAHYFACFGHVVSHDHNSTTVNVGEKYIADYYYAISLIQGQGNLGGTWGENLYSSVVIIAGSVILAIVFGNVAMLVSNFNANTTNYHRKMEAVYETMAKMDLPLRLRDRVNQYYKHVWLEYEALDGNLGKFQQELTHTLGIEVGLYKHMDLVVKVPFWKDCTPDFLTQIVLNLDVRVYMPDDYVVRRREIGSEMMMLNRGYCKLSKPSVQCEAEEGDNTLSSAPKTVFSSRDLGLTGEMEFHQLSDDEEEDSGDDDVSSDDEEQGLFGTGMFGASTNSRRFSGNAFGLSDDQINDFTDVRRFQNTHSRRPSYPNGLGTKKSKKYREYLHPGRAFGEMSLLMNYKRTANIRAITFVEMCVLSRKQFQRIISRYPEDRRRVLTAMLESCIEKKVIPFPWENIVEAVSAKRRSSGKTDISRASVIATMTAKEAACTLVEAIDISAPDETIKYGFQSFDEGFIEDSSLRQANAADVKISDTLLRRRSSVHSLKNISARNAITEVTGGSVSEETSPSTGTESE</sequence>
<dbReference type="SUPFAM" id="SSF51206">
    <property type="entry name" value="cAMP-binding domain-like"/>
    <property type="match status" value="1"/>
</dbReference>
<name>A0A6A3GVW4_9STRA</name>
<protein>
    <recommendedName>
        <fullName evidence="11">Cyclic nucleotide-binding domain-containing protein</fullName>
    </recommendedName>
</protein>
<dbReference type="Gene3D" id="1.10.287.70">
    <property type="match status" value="1"/>
</dbReference>
<keyword evidence="5" id="KW-0406">Ion transport</keyword>
<dbReference type="PANTHER" id="PTHR45638">
    <property type="entry name" value="CYCLIC NUCLEOTIDE-GATED CATION CHANNEL SUBUNIT A"/>
    <property type="match status" value="1"/>
</dbReference>
<dbReference type="GO" id="GO:0044877">
    <property type="term" value="F:protein-containing complex binding"/>
    <property type="evidence" value="ECO:0007669"/>
    <property type="project" value="TreeGrafter"/>
</dbReference>
<dbReference type="EMBL" id="QXFU01006413">
    <property type="protein sequence ID" value="KAE8961073.1"/>
    <property type="molecule type" value="Genomic_DNA"/>
</dbReference>
<evidence type="ECO:0000259" key="11">
    <source>
        <dbReference type="PROSITE" id="PS50042"/>
    </source>
</evidence>
<keyword evidence="8" id="KW-0407">Ion channel</keyword>
<feature type="region of interest" description="Disordered" evidence="9">
    <location>
        <begin position="569"/>
        <end position="588"/>
    </location>
</feature>
<feature type="region of interest" description="Disordered" evidence="9">
    <location>
        <begin position="314"/>
        <end position="343"/>
    </location>
</feature>
<feature type="compositionally biased region" description="Low complexity" evidence="9">
    <location>
        <begin position="571"/>
        <end position="588"/>
    </location>
</feature>
<dbReference type="PANTHER" id="PTHR45638:SF11">
    <property type="entry name" value="CYCLIC NUCLEOTIDE-GATED CATION CHANNEL SUBUNIT A"/>
    <property type="match status" value="1"/>
</dbReference>
<dbReference type="Gene3D" id="1.10.287.630">
    <property type="entry name" value="Helix hairpin bin"/>
    <property type="match status" value="1"/>
</dbReference>
<keyword evidence="4 10" id="KW-1133">Transmembrane helix</keyword>
<keyword evidence="3 10" id="KW-0812">Transmembrane</keyword>
<dbReference type="InterPro" id="IPR018488">
    <property type="entry name" value="cNMP-bd_CS"/>
</dbReference>
<reference evidence="12 13" key="1">
    <citation type="submission" date="2018-09" db="EMBL/GenBank/DDBJ databases">
        <title>Genomic investigation of the strawberry pathogen Phytophthora fragariae indicates pathogenicity is determined by transcriptional variation in three key races.</title>
        <authorList>
            <person name="Adams T.M."/>
            <person name="Armitage A.D."/>
            <person name="Sobczyk M.K."/>
            <person name="Bates H.J."/>
            <person name="Dunwell J.M."/>
            <person name="Nellist C.F."/>
            <person name="Harrison R.J."/>
        </authorList>
    </citation>
    <scope>NUCLEOTIDE SEQUENCE [LARGE SCALE GENOMIC DNA]</scope>
    <source>
        <strain evidence="12 13">SCRP324</strain>
    </source>
</reference>
<evidence type="ECO:0000256" key="9">
    <source>
        <dbReference type="SAM" id="MobiDB-lite"/>
    </source>
</evidence>
<evidence type="ECO:0000313" key="13">
    <source>
        <dbReference type="Proteomes" id="UP000435112"/>
    </source>
</evidence>
<dbReference type="InterPro" id="IPR014710">
    <property type="entry name" value="RmlC-like_jellyroll"/>
</dbReference>
<comment type="caution">
    <text evidence="12">The sequence shown here is derived from an EMBL/GenBank/DDBJ whole genome shotgun (WGS) entry which is preliminary data.</text>
</comment>
<proteinExistence type="predicted"/>
<dbReference type="PROSITE" id="PS00889">
    <property type="entry name" value="CNMP_BINDING_2"/>
    <property type="match status" value="1"/>
</dbReference>
<dbReference type="InterPro" id="IPR000595">
    <property type="entry name" value="cNMP-bd_dom"/>
</dbReference>
<evidence type="ECO:0000313" key="12">
    <source>
        <dbReference type="EMBL" id="KAE8961073.1"/>
    </source>
</evidence>
<dbReference type="PROSITE" id="PS50042">
    <property type="entry name" value="CNMP_BINDING_3"/>
    <property type="match status" value="2"/>
</dbReference>
<dbReference type="SUPFAM" id="SSF81324">
    <property type="entry name" value="Voltage-gated potassium channels"/>
    <property type="match status" value="1"/>
</dbReference>
<evidence type="ECO:0000256" key="1">
    <source>
        <dbReference type="ARBA" id="ARBA00004141"/>
    </source>
</evidence>
<dbReference type="OrthoDB" id="432483at2759"/>
<evidence type="ECO:0000256" key="4">
    <source>
        <dbReference type="ARBA" id="ARBA00022989"/>
    </source>
</evidence>
<feature type="non-terminal residue" evidence="12">
    <location>
        <position position="588"/>
    </location>
</feature>
<evidence type="ECO:0000256" key="2">
    <source>
        <dbReference type="ARBA" id="ARBA00022448"/>
    </source>
</evidence>